<dbReference type="EC" id="3.2.1.4" evidence="3"/>
<dbReference type="EMBL" id="GQ258705">
    <property type="protein sequence ID" value="ADG63074.1"/>
    <property type="molecule type" value="mRNA"/>
</dbReference>
<comment type="catalytic activity">
    <reaction evidence="1">
        <text>Endohydrolysis of (1-&gt;4)-beta-D-glucosidic linkages in cellulose, lichenin and cereal beta-D-glucans.</text>
        <dbReference type="EC" id="3.2.1.4"/>
    </reaction>
</comment>
<evidence type="ECO:0000256" key="4">
    <source>
        <dbReference type="ARBA" id="ARBA00022801"/>
    </source>
</evidence>
<evidence type="ECO:0000256" key="6">
    <source>
        <dbReference type="ARBA" id="ARBA00023180"/>
    </source>
</evidence>
<name>D8UXL7_LINPO</name>
<dbReference type="SUPFAM" id="SSF49899">
    <property type="entry name" value="Concanavalin A-like lectins/glucanases"/>
    <property type="match status" value="1"/>
</dbReference>
<dbReference type="SMR" id="D8UXL7"/>
<dbReference type="InterPro" id="IPR013320">
    <property type="entry name" value="ConA-like_dom_sf"/>
</dbReference>
<evidence type="ECO:0000256" key="2">
    <source>
        <dbReference type="ARBA" id="ARBA00006044"/>
    </source>
</evidence>
<keyword evidence="8" id="KW-0326">Glycosidase</keyword>
<sequence length="474" mass="51528">MTMLLTSTLRLLCLLGVAVAQQAGTNEVERGPRMPLKECTAAAGCSVSDHSITLDANWRWIHNKDGYANCYQDDSTWDPRFCPDGARCAANCALEGVTFSGYESSYGIKEAPEGVELKFVSRTQYGANYGSRVYMKDGDDNYMMFKLKNREFTMDVDVAHLPCGLNGAVYFVEMDEFGGAGRHGNNRAGAKYGTGYCDAQCPHDVKFIHGEANSLNWNSTSNPPVGHYGACCMEMDIWEANSMATAYTPHPCNTVGVERCEGVTCGDNDSGDRYRGVCDKDGCDFNSYRMGVRDYYGAGADFTVDTTKPMTLVTQFLTADGTDSGDLSEIRRFYVQDGVEIPNSRATILGPDPADSITEGFCSAQKTAFGDDNDFALKGGLRKMGEALDRGMVLVMSLWDDSQVNMLWLDAAYPTDKPRETPGVVRGPCPGGESSTPGFLRERYQDASVKFSNIAVGEIGSTVASARRLGATLV</sequence>
<evidence type="ECO:0000256" key="8">
    <source>
        <dbReference type="ARBA" id="ARBA00023295"/>
    </source>
</evidence>
<reference evidence="11" key="2">
    <citation type="journal article" date="2010" name="Plant Cell">
        <title>The activity of a wall-bound cellulase is required for and is coupled to cell cycle progression in the dinoflagellate Crypthecodinium cohnii.</title>
        <authorList>
            <person name="Kwok A.C."/>
            <person name="Wong J.T."/>
        </authorList>
    </citation>
    <scope>NUCLEOTIDE SEQUENCE</scope>
</reference>
<dbReference type="Gene3D" id="2.70.100.10">
    <property type="entry name" value="Glycoside hydrolase, family 7, domain"/>
    <property type="match status" value="1"/>
</dbReference>
<dbReference type="CAZy" id="GH7">
    <property type="family name" value="Glycoside Hydrolase Family 7"/>
</dbReference>
<evidence type="ECO:0000256" key="5">
    <source>
        <dbReference type="ARBA" id="ARBA00023001"/>
    </source>
</evidence>
<evidence type="ECO:0000256" key="7">
    <source>
        <dbReference type="ARBA" id="ARBA00023277"/>
    </source>
</evidence>
<dbReference type="PRINTS" id="PR00734">
    <property type="entry name" value="GLHYDRLASE7"/>
</dbReference>
<dbReference type="PANTHER" id="PTHR33753:SF1">
    <property type="entry name" value="ENDO-BETA-1,4-GLUCANASE CELB"/>
    <property type="match status" value="1"/>
</dbReference>
<reference evidence="11" key="1">
    <citation type="submission" date="2009-06" db="EMBL/GenBank/DDBJ databases">
        <authorList>
            <person name="Kwok A.C.M."/>
            <person name="Wong J.T.Y."/>
        </authorList>
    </citation>
    <scope>NUCLEOTIDE SEQUENCE</scope>
</reference>
<accession>D8UXL7</accession>
<keyword evidence="4" id="KW-0378">Hydrolase</keyword>
<dbReference type="GO" id="GO:0008810">
    <property type="term" value="F:cellulase activity"/>
    <property type="evidence" value="ECO:0007669"/>
    <property type="project" value="UniProtKB-EC"/>
</dbReference>
<dbReference type="InterPro" id="IPR037019">
    <property type="entry name" value="Glyco_hydro_7_sf"/>
</dbReference>
<evidence type="ECO:0000256" key="9">
    <source>
        <dbReference type="ARBA" id="ARBA00023326"/>
    </source>
</evidence>
<organism evidence="11">
    <name type="scientific">Lingulaulax polyedra</name>
    <name type="common">Dinoflagellate</name>
    <name type="synonym">Lingulodinium polyedra</name>
    <dbReference type="NCBI Taxonomy" id="160621"/>
    <lineage>
        <taxon>Eukaryota</taxon>
        <taxon>Sar</taxon>
        <taxon>Alveolata</taxon>
        <taxon>Dinophyceae</taxon>
        <taxon>Gonyaulacales</taxon>
        <taxon>Lingulodiniaceae</taxon>
        <taxon>Lingulaulax</taxon>
    </lineage>
</organism>
<dbReference type="AlphaFoldDB" id="D8UXL7"/>
<protein>
    <recommendedName>
        <fullName evidence="3">cellulase</fullName>
        <ecNumber evidence="3">3.2.1.4</ecNumber>
    </recommendedName>
</protein>
<keyword evidence="10" id="KW-0732">Signal</keyword>
<feature type="signal peptide" evidence="10">
    <location>
        <begin position="1"/>
        <end position="20"/>
    </location>
</feature>
<proteinExistence type="evidence at transcript level"/>
<evidence type="ECO:0000256" key="1">
    <source>
        <dbReference type="ARBA" id="ARBA00000966"/>
    </source>
</evidence>
<dbReference type="CDD" id="cd07999">
    <property type="entry name" value="GH7_CBH_EG"/>
    <property type="match status" value="1"/>
</dbReference>
<feature type="chain" id="PRO_5003124813" description="cellulase" evidence="10">
    <location>
        <begin position="21"/>
        <end position="474"/>
    </location>
</feature>
<evidence type="ECO:0000313" key="11">
    <source>
        <dbReference type="EMBL" id="ADG63074.1"/>
    </source>
</evidence>
<evidence type="ECO:0000256" key="3">
    <source>
        <dbReference type="ARBA" id="ARBA00012601"/>
    </source>
</evidence>
<keyword evidence="9" id="KW-0624">Polysaccharide degradation</keyword>
<dbReference type="Pfam" id="PF00840">
    <property type="entry name" value="Glyco_hydro_7"/>
    <property type="match status" value="1"/>
</dbReference>
<keyword evidence="6" id="KW-0325">Glycoprotein</keyword>
<comment type="similarity">
    <text evidence="2">Belongs to the glycosyl hydrolase 7 (cellulase C) family.</text>
</comment>
<evidence type="ECO:0000256" key="10">
    <source>
        <dbReference type="SAM" id="SignalP"/>
    </source>
</evidence>
<keyword evidence="5" id="KW-0136">Cellulose degradation</keyword>
<dbReference type="InterPro" id="IPR001722">
    <property type="entry name" value="Glyco_hydro_7"/>
</dbReference>
<dbReference type="PANTHER" id="PTHR33753">
    <property type="entry name" value="1,4-BETA-D-GLUCAN CELLOBIOHYDROLASE B"/>
    <property type="match status" value="1"/>
</dbReference>
<keyword evidence="7" id="KW-0119">Carbohydrate metabolism</keyword>
<dbReference type="GO" id="GO:0030245">
    <property type="term" value="P:cellulose catabolic process"/>
    <property type="evidence" value="ECO:0007669"/>
    <property type="project" value="UniProtKB-KW"/>
</dbReference>